<evidence type="ECO:0000313" key="4">
    <source>
        <dbReference type="EMBL" id="CAJ0564924.1"/>
    </source>
</evidence>
<dbReference type="AlphaFoldDB" id="A0AA36FWK1"/>
<name>A0AA36FWK1_9BILA</name>
<dbReference type="Gene3D" id="2.130.10.10">
    <property type="entry name" value="YVTN repeat-like/Quinoprotein amine dehydrogenase"/>
    <property type="match status" value="1"/>
</dbReference>
<dbReference type="SUPFAM" id="SSF50978">
    <property type="entry name" value="WD40 repeat-like"/>
    <property type="match status" value="1"/>
</dbReference>
<evidence type="ECO:0008006" key="6">
    <source>
        <dbReference type="Google" id="ProtNLM"/>
    </source>
</evidence>
<feature type="repeat" description="WD" evidence="3">
    <location>
        <begin position="249"/>
        <end position="274"/>
    </location>
</feature>
<dbReference type="InterPro" id="IPR036322">
    <property type="entry name" value="WD40_repeat_dom_sf"/>
</dbReference>
<dbReference type="PRINTS" id="PR00320">
    <property type="entry name" value="GPROTEINBRPT"/>
</dbReference>
<comment type="caution">
    <text evidence="4">The sequence shown here is derived from an EMBL/GenBank/DDBJ whole genome shotgun (WGS) entry which is preliminary data.</text>
</comment>
<evidence type="ECO:0000256" key="3">
    <source>
        <dbReference type="PROSITE-ProRule" id="PRU00221"/>
    </source>
</evidence>
<feature type="non-terminal residue" evidence="4">
    <location>
        <position position="1"/>
    </location>
</feature>
<evidence type="ECO:0000256" key="2">
    <source>
        <dbReference type="ARBA" id="ARBA00022737"/>
    </source>
</evidence>
<keyword evidence="1 3" id="KW-0853">WD repeat</keyword>
<dbReference type="InterPro" id="IPR020472">
    <property type="entry name" value="WD40_PAC1"/>
</dbReference>
<proteinExistence type="predicted"/>
<dbReference type="PANTHER" id="PTHR10971">
    <property type="entry name" value="MRNA EXPORT FACTOR AND BUB3"/>
    <property type="match status" value="1"/>
</dbReference>
<dbReference type="EMBL" id="CATQJA010000942">
    <property type="protein sequence ID" value="CAJ0564924.1"/>
    <property type="molecule type" value="Genomic_DNA"/>
</dbReference>
<sequence length="339" mass="37706">MSYQAHIVAAPNEYRLPWPGVKSISCVKFGCEGARDLVGVTGWDGSVFLYNVQDPNDVRQAGFYFHGKPVLCCSFAGSARMVSGGADNVVKVLDIATAKTENLGKHDMPVRCVGYMDVTQLVASGSWDKSVKLWDHRARGSAVSSDVLSDRVYAMDTKGHEIVVGTRDRKIYLYDIRNMQNPVIRESPLRWQTRTVKYFPEESAFVVASIEGRVAVEYISSEPEVLKKKYAFKCHRAKDTDGVELVYPVNALAFHPKYSSLATGGTDKQVNIWDPFNRKRLVQLYKFDASVVSLDFNHDGSQIAIASSYAYEDEEIPATLPPSTVTIRTLNDSDVKIKG</sequence>
<reference evidence="4" key="1">
    <citation type="submission" date="2023-06" db="EMBL/GenBank/DDBJ databases">
        <authorList>
            <person name="Delattre M."/>
        </authorList>
    </citation>
    <scope>NUCLEOTIDE SEQUENCE</scope>
    <source>
        <strain evidence="4">AF72</strain>
    </source>
</reference>
<dbReference type="InterPro" id="IPR001680">
    <property type="entry name" value="WD40_rpt"/>
</dbReference>
<dbReference type="Proteomes" id="UP001177023">
    <property type="component" value="Unassembled WGS sequence"/>
</dbReference>
<organism evidence="4 5">
    <name type="scientific">Mesorhabditis spiculigera</name>
    <dbReference type="NCBI Taxonomy" id="96644"/>
    <lineage>
        <taxon>Eukaryota</taxon>
        <taxon>Metazoa</taxon>
        <taxon>Ecdysozoa</taxon>
        <taxon>Nematoda</taxon>
        <taxon>Chromadorea</taxon>
        <taxon>Rhabditida</taxon>
        <taxon>Rhabditina</taxon>
        <taxon>Rhabditomorpha</taxon>
        <taxon>Rhabditoidea</taxon>
        <taxon>Rhabditidae</taxon>
        <taxon>Mesorhabditinae</taxon>
        <taxon>Mesorhabditis</taxon>
    </lineage>
</organism>
<evidence type="ECO:0000256" key="1">
    <source>
        <dbReference type="ARBA" id="ARBA00022574"/>
    </source>
</evidence>
<dbReference type="Pfam" id="PF00400">
    <property type="entry name" value="WD40"/>
    <property type="match status" value="3"/>
</dbReference>
<gene>
    <name evidence="4" type="ORF">MSPICULIGERA_LOCUS3588</name>
</gene>
<evidence type="ECO:0000313" key="5">
    <source>
        <dbReference type="Proteomes" id="UP001177023"/>
    </source>
</evidence>
<dbReference type="PROSITE" id="PS50294">
    <property type="entry name" value="WD_REPEATS_REGION"/>
    <property type="match status" value="1"/>
</dbReference>
<dbReference type="SMART" id="SM00320">
    <property type="entry name" value="WD40"/>
    <property type="match status" value="5"/>
</dbReference>
<protein>
    <recommendedName>
        <fullName evidence="6">Mitotic checkpoint protein BUB3</fullName>
    </recommendedName>
</protein>
<keyword evidence="2" id="KW-0677">Repeat</keyword>
<keyword evidence="5" id="KW-1185">Reference proteome</keyword>
<dbReference type="InterPro" id="IPR015943">
    <property type="entry name" value="WD40/YVTN_repeat-like_dom_sf"/>
</dbReference>
<accession>A0AA36FWK1</accession>
<dbReference type="PROSITE" id="PS50082">
    <property type="entry name" value="WD_REPEATS_2"/>
    <property type="match status" value="2"/>
</dbReference>
<feature type="repeat" description="WD" evidence="3">
    <location>
        <begin position="103"/>
        <end position="135"/>
    </location>
</feature>